<sequence length="314" mass="36213">MTSWIFGYDCGSIQKNGYKSFPCDFSIFNQVICESRVGALHNYNLSQYDVLNTPNFKECPKNTFLCKPELICISLMNVCNQRIDCPSGNDELNCKDINTFICDSGEEINTNLICNYIPDCKDASDERNCQKTCTRVKNFQCKNGQCIDSVKVCNREKNCIDGSDEQCTDICESTYCDGRCLREDEFCDLRMMCKGFPPQDENPDICVSKIFQTETTKQKRDLCKMEDIRYLLSKLHTSSQDYNKTNCRLEYDTTGFLRTKTQFPFQQLENCVNQKCDLYSYKCKFKGYCIPLSLICDGIVHCIHGDDEENCGRY</sequence>
<evidence type="ECO:0000256" key="4">
    <source>
        <dbReference type="ARBA" id="ARBA00022989"/>
    </source>
</evidence>
<evidence type="ECO:0000313" key="11">
    <source>
        <dbReference type="Proteomes" id="UP000549394"/>
    </source>
</evidence>
<dbReference type="InterPro" id="IPR002172">
    <property type="entry name" value="LDrepeatLR_classA_rpt"/>
</dbReference>
<feature type="disulfide bond" evidence="9">
    <location>
        <begin position="114"/>
        <end position="129"/>
    </location>
</feature>
<evidence type="ECO:0000256" key="8">
    <source>
        <dbReference type="ARBA" id="ARBA00023180"/>
    </source>
</evidence>
<dbReference type="PROSITE" id="PS01209">
    <property type="entry name" value="LDLRA_1"/>
    <property type="match status" value="2"/>
</dbReference>
<feature type="disulfide bond" evidence="9">
    <location>
        <begin position="102"/>
        <end position="120"/>
    </location>
</feature>
<dbReference type="PRINTS" id="PR00261">
    <property type="entry name" value="LDLRECEPTOR"/>
</dbReference>
<proteinExistence type="predicted"/>
<evidence type="ECO:0000256" key="3">
    <source>
        <dbReference type="ARBA" id="ARBA00022737"/>
    </source>
</evidence>
<dbReference type="PANTHER" id="PTHR22722">
    <property type="entry name" value="LOW-DENSITY LIPOPROTEIN RECEPTOR-RELATED PROTEIN 2-RELATED"/>
    <property type="match status" value="1"/>
</dbReference>
<keyword evidence="11" id="KW-1185">Reference proteome</keyword>
<name>A0A7I8VCL5_9ANNE</name>
<dbReference type="OrthoDB" id="6038837at2759"/>
<accession>A0A7I8VCL5</accession>
<evidence type="ECO:0000256" key="5">
    <source>
        <dbReference type="ARBA" id="ARBA00023136"/>
    </source>
</evidence>
<dbReference type="InterPro" id="IPR023415">
    <property type="entry name" value="LDLR_class-A_CS"/>
</dbReference>
<dbReference type="PROSITE" id="PS50068">
    <property type="entry name" value="LDLRA_2"/>
    <property type="match status" value="4"/>
</dbReference>
<dbReference type="PANTHER" id="PTHR22722:SF5">
    <property type="entry name" value="LOW-DENSITY LIPOPROTEIN RECEPTOR-RELATED PROTEIN 1B"/>
    <property type="match status" value="1"/>
</dbReference>
<evidence type="ECO:0000256" key="1">
    <source>
        <dbReference type="ARBA" id="ARBA00004167"/>
    </source>
</evidence>
<gene>
    <name evidence="10" type="ORF">DGYR_LOCUS2981</name>
</gene>
<dbReference type="CDD" id="cd00112">
    <property type="entry name" value="LDLa"/>
    <property type="match status" value="3"/>
</dbReference>
<keyword evidence="3" id="KW-0677">Repeat</keyword>
<keyword evidence="2" id="KW-0812">Transmembrane</keyword>
<keyword evidence="4" id="KW-1133">Transmembrane helix</keyword>
<dbReference type="InterPro" id="IPR051221">
    <property type="entry name" value="LDLR-related"/>
</dbReference>
<evidence type="ECO:0000256" key="7">
    <source>
        <dbReference type="ARBA" id="ARBA00023170"/>
    </source>
</evidence>
<evidence type="ECO:0000256" key="2">
    <source>
        <dbReference type="ARBA" id="ARBA00022692"/>
    </source>
</evidence>
<evidence type="ECO:0000256" key="6">
    <source>
        <dbReference type="ARBA" id="ARBA00023157"/>
    </source>
</evidence>
<comment type="subcellular location">
    <subcellularLocation>
        <location evidence="1">Membrane</location>
        <topology evidence="1">Single-pass membrane protein</topology>
    </subcellularLocation>
</comment>
<dbReference type="Proteomes" id="UP000549394">
    <property type="component" value="Unassembled WGS sequence"/>
</dbReference>
<protein>
    <submittedName>
        <fullName evidence="10">DgyrCDS3240</fullName>
    </submittedName>
</protein>
<feature type="disulfide bond" evidence="9">
    <location>
        <begin position="79"/>
        <end position="94"/>
    </location>
</feature>
<dbReference type="GO" id="GO:0043235">
    <property type="term" value="C:receptor complex"/>
    <property type="evidence" value="ECO:0007669"/>
    <property type="project" value="TreeGrafter"/>
</dbReference>
<dbReference type="EMBL" id="CAJFCJ010000005">
    <property type="protein sequence ID" value="CAD5114092.1"/>
    <property type="molecule type" value="Genomic_DNA"/>
</dbReference>
<dbReference type="GO" id="GO:0005886">
    <property type="term" value="C:plasma membrane"/>
    <property type="evidence" value="ECO:0007669"/>
    <property type="project" value="TreeGrafter"/>
</dbReference>
<feature type="disulfide bond" evidence="9">
    <location>
        <begin position="141"/>
        <end position="159"/>
    </location>
</feature>
<dbReference type="SMART" id="SM00192">
    <property type="entry name" value="LDLa"/>
    <property type="match status" value="4"/>
</dbReference>
<dbReference type="InterPro" id="IPR036055">
    <property type="entry name" value="LDL_receptor-like_sf"/>
</dbReference>
<comment type="caution">
    <text evidence="9">Lacks conserved residue(s) required for the propagation of feature annotation.</text>
</comment>
<keyword evidence="8" id="KW-0325">Glycoprotein</keyword>
<reference evidence="10 11" key="1">
    <citation type="submission" date="2020-08" db="EMBL/GenBank/DDBJ databases">
        <authorList>
            <person name="Hejnol A."/>
        </authorList>
    </citation>
    <scope>NUCLEOTIDE SEQUENCE [LARGE SCALE GENOMIC DNA]</scope>
</reference>
<dbReference type="SUPFAM" id="SSF57424">
    <property type="entry name" value="LDL receptor-like module"/>
    <property type="match status" value="4"/>
</dbReference>
<comment type="caution">
    <text evidence="10">The sequence shown here is derived from an EMBL/GenBank/DDBJ whole genome shotgun (WGS) entry which is preliminary data.</text>
</comment>
<dbReference type="Gene3D" id="4.10.400.10">
    <property type="entry name" value="Low-density Lipoprotein Receptor"/>
    <property type="match status" value="4"/>
</dbReference>
<feature type="disulfide bond" evidence="9">
    <location>
        <begin position="296"/>
        <end position="311"/>
    </location>
</feature>
<dbReference type="GO" id="GO:0005041">
    <property type="term" value="F:low-density lipoprotein particle receptor activity"/>
    <property type="evidence" value="ECO:0007669"/>
    <property type="project" value="TreeGrafter"/>
</dbReference>
<organism evidence="10 11">
    <name type="scientific">Dimorphilus gyrociliatus</name>
    <dbReference type="NCBI Taxonomy" id="2664684"/>
    <lineage>
        <taxon>Eukaryota</taxon>
        <taxon>Metazoa</taxon>
        <taxon>Spiralia</taxon>
        <taxon>Lophotrochozoa</taxon>
        <taxon>Annelida</taxon>
        <taxon>Polychaeta</taxon>
        <taxon>Polychaeta incertae sedis</taxon>
        <taxon>Dinophilidae</taxon>
        <taxon>Dimorphilus</taxon>
    </lineage>
</organism>
<dbReference type="AlphaFoldDB" id="A0A7I8VCL5"/>
<keyword evidence="5" id="KW-0472">Membrane</keyword>
<keyword evidence="6 9" id="KW-1015">Disulfide bond</keyword>
<keyword evidence="7" id="KW-0675">Receptor</keyword>
<evidence type="ECO:0000313" key="10">
    <source>
        <dbReference type="EMBL" id="CAD5114092.1"/>
    </source>
</evidence>
<dbReference type="Pfam" id="PF00057">
    <property type="entry name" value="Ldl_recept_a"/>
    <property type="match status" value="4"/>
</dbReference>
<evidence type="ECO:0000256" key="9">
    <source>
        <dbReference type="PROSITE-ProRule" id="PRU00124"/>
    </source>
</evidence>